<dbReference type="GO" id="GO:0016491">
    <property type="term" value="F:oxidoreductase activity"/>
    <property type="evidence" value="ECO:0007669"/>
    <property type="project" value="UniProtKB-KW"/>
</dbReference>
<sequence length="380" mass="40721">MYYASCIMLPKRSREPRRGGPVPSRINADVAVVGAGISGLVAARHLHQAGVDVCVVEASDRVGGRLLNAEVAPGIELEVGGRYIGGEEHVRALVEELGAKTFDHYTWGGDTVWHLGGVRTVGGDLPMSEASRHSYKQAIADLDALAAQVSPREPWNAPAAAMLDQVTFESWLLEHVPDERARWAVLLDLIIAFVTPPWRVSLLHVAATIAAKGGVATDLGPVRIVGGGSGLCQTMAEELGERAHVGSPVERIEWGAGGVTVHSRDVVLRCRQAVVAMSPADAHWISYEPGLPWDRDQFHRHFQMGSGVISLLVYGTPFWREEGLSGAAATDLPAGGHIDDSSPEDGSIGVLNSFVCPLPEGVPWEPRGERSTRPSFAGRR</sequence>
<dbReference type="InterPro" id="IPR050703">
    <property type="entry name" value="Flavin_MAO"/>
</dbReference>
<evidence type="ECO:0000313" key="7">
    <source>
        <dbReference type="Proteomes" id="UP000294225"/>
    </source>
</evidence>
<dbReference type="Gene3D" id="3.50.50.60">
    <property type="entry name" value="FAD/NAD(P)-binding domain"/>
    <property type="match status" value="1"/>
</dbReference>
<evidence type="ECO:0000313" key="6">
    <source>
        <dbReference type="EMBL" id="TCC36430.1"/>
    </source>
</evidence>
<evidence type="ECO:0000256" key="4">
    <source>
        <dbReference type="PIRSR" id="PIRSR601613-1"/>
    </source>
</evidence>
<feature type="binding site" evidence="4">
    <location>
        <begin position="57"/>
        <end position="58"/>
    </location>
    <ligand>
        <name>FAD</name>
        <dbReference type="ChEBI" id="CHEBI:57692"/>
    </ligand>
</feature>
<keyword evidence="3" id="KW-0560">Oxidoreductase</keyword>
<proteinExistence type="inferred from homology"/>
<comment type="caution">
    <text evidence="6">The sequence shown here is derived from an EMBL/GenBank/DDBJ whole genome shotgun (WGS) entry which is preliminary data.</text>
</comment>
<reference evidence="6 7" key="1">
    <citation type="submission" date="2019-02" db="EMBL/GenBank/DDBJ databases">
        <title>Kribbella capetownensis sp. nov. and Kribbella speibonae sp. nov., isolated from soil.</title>
        <authorList>
            <person name="Curtis S.M."/>
            <person name="Norton I."/>
            <person name="Everest G.J."/>
            <person name="Meyers P.R."/>
        </authorList>
    </citation>
    <scope>NUCLEOTIDE SEQUENCE [LARGE SCALE GENOMIC DNA]</scope>
    <source>
        <strain evidence="6 7">YM55</strain>
    </source>
</reference>
<dbReference type="PANTHER" id="PTHR43563:SF1">
    <property type="entry name" value="AMINE OXIDASE [FLAVIN-CONTAINING] B"/>
    <property type="match status" value="1"/>
</dbReference>
<dbReference type="AlphaFoldDB" id="A0A4R0IUI6"/>
<evidence type="ECO:0000259" key="5">
    <source>
        <dbReference type="Pfam" id="PF01593"/>
    </source>
</evidence>
<name>A0A4R0IUI6_9ACTN</name>
<evidence type="ECO:0000256" key="2">
    <source>
        <dbReference type="ARBA" id="ARBA00005995"/>
    </source>
</evidence>
<dbReference type="InterPro" id="IPR036188">
    <property type="entry name" value="FAD/NAD-bd_sf"/>
</dbReference>
<evidence type="ECO:0000256" key="1">
    <source>
        <dbReference type="ARBA" id="ARBA00001974"/>
    </source>
</evidence>
<comment type="cofactor">
    <cofactor evidence="1">
        <name>FAD</name>
        <dbReference type="ChEBI" id="CHEBI:57692"/>
    </cofactor>
</comment>
<dbReference type="PANTHER" id="PTHR43563">
    <property type="entry name" value="AMINE OXIDASE"/>
    <property type="match status" value="1"/>
</dbReference>
<protein>
    <submittedName>
        <fullName evidence="6">FAD-binding protein</fullName>
    </submittedName>
</protein>
<dbReference type="EMBL" id="SJKC01000003">
    <property type="protein sequence ID" value="TCC36430.1"/>
    <property type="molecule type" value="Genomic_DNA"/>
</dbReference>
<organism evidence="6 7">
    <name type="scientific">Kribbella speibonae</name>
    <dbReference type="NCBI Taxonomy" id="1572660"/>
    <lineage>
        <taxon>Bacteria</taxon>
        <taxon>Bacillati</taxon>
        <taxon>Actinomycetota</taxon>
        <taxon>Actinomycetes</taxon>
        <taxon>Propionibacteriales</taxon>
        <taxon>Kribbellaceae</taxon>
        <taxon>Kribbella</taxon>
    </lineage>
</organism>
<accession>A0A4R0IUI6</accession>
<dbReference type="Proteomes" id="UP000294225">
    <property type="component" value="Unassembled WGS sequence"/>
</dbReference>
<feature type="binding site" evidence="4">
    <location>
        <position position="38"/>
    </location>
    <ligand>
        <name>FAD</name>
        <dbReference type="ChEBI" id="CHEBI:57692"/>
    </ligand>
</feature>
<feature type="domain" description="Amine oxidase" evidence="5">
    <location>
        <begin position="37"/>
        <end position="352"/>
    </location>
</feature>
<gene>
    <name evidence="6" type="ORF">E0H92_27755</name>
</gene>
<feature type="binding site" evidence="4">
    <location>
        <position position="249"/>
    </location>
    <ligand>
        <name>FAD</name>
        <dbReference type="ChEBI" id="CHEBI:57692"/>
    </ligand>
</feature>
<dbReference type="Pfam" id="PF01593">
    <property type="entry name" value="Amino_oxidase"/>
    <property type="match status" value="1"/>
</dbReference>
<evidence type="ECO:0000256" key="3">
    <source>
        <dbReference type="ARBA" id="ARBA00023002"/>
    </source>
</evidence>
<dbReference type="SUPFAM" id="SSF54373">
    <property type="entry name" value="FAD-linked reductases, C-terminal domain"/>
    <property type="match status" value="1"/>
</dbReference>
<dbReference type="InterPro" id="IPR002937">
    <property type="entry name" value="Amino_oxidase"/>
</dbReference>
<dbReference type="PRINTS" id="PR00757">
    <property type="entry name" value="AMINEOXDASEF"/>
</dbReference>
<comment type="similarity">
    <text evidence="2">Belongs to the flavin monoamine oxidase family.</text>
</comment>
<dbReference type="InterPro" id="IPR001613">
    <property type="entry name" value="Flavin_amine_oxidase"/>
</dbReference>
<dbReference type="SUPFAM" id="SSF51905">
    <property type="entry name" value="FAD/NAD(P)-binding domain"/>
    <property type="match status" value="1"/>
</dbReference>